<dbReference type="Pfam" id="PF21205">
    <property type="entry name" value="Rep3_C"/>
    <property type="match status" value="1"/>
</dbReference>
<accession>A0A1W1XYA5</accession>
<feature type="domain" description="Initiator Rep protein WH1" evidence="2">
    <location>
        <begin position="16"/>
        <end position="157"/>
    </location>
</feature>
<dbReference type="Gene3D" id="1.10.10.10">
    <property type="entry name" value="Winged helix-like DNA-binding domain superfamily/Winged helix DNA-binding domain"/>
    <property type="match status" value="2"/>
</dbReference>
<sequence>AKKLIHMLTRGRPRSVKMSNAIARGSYDACSYLEPRIVALLAAQVHSSEKQLRDYVLSVEDILGGKPEGGKNIQILEAIVDRLISKIVRIKRPEGWVAYAFFSAVAYDSKQKTLTISLHPDMQKYFLNLRKHFTLFNLWEFLQLNTVYSQKLFLFLKSWESEESIEISLDELYEIMEIPASFRTNFSIFRTKALEKAQKEIEQKTQLRFAWQPLRQGRKVVAIRFLHQQKNLEHSNSTETSNPNSGIIPNPLRHLINLVPENQKSEATAVITSALRNGTDINTVRNAILYANKHAKSNYSAYLNKAIANQWSLPESSHPEMYTEPQFTSHEELLQKFSSARYLRSGRQTAEIYNECCNIYGRMLFKEDIVDMVMTGKAVLLDDNMQKL</sequence>
<evidence type="ECO:0000256" key="1">
    <source>
        <dbReference type="ARBA" id="ARBA00038283"/>
    </source>
</evidence>
<dbReference type="Proteomes" id="UP000192783">
    <property type="component" value="Unassembled WGS sequence"/>
</dbReference>
<dbReference type="RefSeq" id="WP_170920706.1">
    <property type="nucleotide sequence ID" value="NZ_FWXF01000051.1"/>
</dbReference>
<reference evidence="3 4" key="1">
    <citation type="submission" date="2017-04" db="EMBL/GenBank/DDBJ databases">
        <authorList>
            <person name="Afonso C.L."/>
            <person name="Miller P.J."/>
            <person name="Scott M.A."/>
            <person name="Spackman E."/>
            <person name="Goraichik I."/>
            <person name="Dimitrov K.M."/>
            <person name="Suarez D.L."/>
            <person name="Swayne D.E."/>
        </authorList>
    </citation>
    <scope>NUCLEOTIDE SEQUENCE [LARGE SCALE GENOMIC DNA]</scope>
    <source>
        <strain evidence="3 4">DSM 13146</strain>
    </source>
</reference>
<dbReference type="InterPro" id="IPR000525">
    <property type="entry name" value="Initiator_Rep_WH1"/>
</dbReference>
<dbReference type="GO" id="GO:0003887">
    <property type="term" value="F:DNA-directed DNA polymerase activity"/>
    <property type="evidence" value="ECO:0007669"/>
    <property type="project" value="InterPro"/>
</dbReference>
<dbReference type="EMBL" id="FWXF01000051">
    <property type="protein sequence ID" value="SMC28896.1"/>
    <property type="molecule type" value="Genomic_DNA"/>
</dbReference>
<keyword evidence="4" id="KW-1185">Reference proteome</keyword>
<dbReference type="Pfam" id="PF01051">
    <property type="entry name" value="Rep3_N"/>
    <property type="match status" value="1"/>
</dbReference>
<dbReference type="GO" id="GO:0006270">
    <property type="term" value="P:DNA replication initiation"/>
    <property type="evidence" value="ECO:0007669"/>
    <property type="project" value="InterPro"/>
</dbReference>
<gene>
    <name evidence="3" type="ORF">SAMN02746041_03327</name>
</gene>
<name>A0A1W1XYA5_9BACT</name>
<evidence type="ECO:0000313" key="4">
    <source>
        <dbReference type="Proteomes" id="UP000192783"/>
    </source>
</evidence>
<dbReference type="AlphaFoldDB" id="A0A1W1XYA5"/>
<dbReference type="SUPFAM" id="SSF46785">
    <property type="entry name" value="Winged helix' DNA-binding domain"/>
    <property type="match status" value="2"/>
</dbReference>
<protein>
    <submittedName>
        <fullName evidence="3">Initiator Replication protein</fullName>
    </submittedName>
</protein>
<organism evidence="3 4">
    <name type="scientific">Desulfacinum hydrothermale DSM 13146</name>
    <dbReference type="NCBI Taxonomy" id="1121390"/>
    <lineage>
        <taxon>Bacteria</taxon>
        <taxon>Pseudomonadati</taxon>
        <taxon>Thermodesulfobacteriota</taxon>
        <taxon>Syntrophobacteria</taxon>
        <taxon>Syntrophobacterales</taxon>
        <taxon>Syntrophobacteraceae</taxon>
        <taxon>Desulfacinum</taxon>
    </lineage>
</organism>
<evidence type="ECO:0000259" key="2">
    <source>
        <dbReference type="Pfam" id="PF01051"/>
    </source>
</evidence>
<dbReference type="STRING" id="1121390.SAMN02746041_03327"/>
<comment type="similarity">
    <text evidence="1">Belongs to the initiator RepB protein family.</text>
</comment>
<feature type="non-terminal residue" evidence="3">
    <location>
        <position position="1"/>
    </location>
</feature>
<proteinExistence type="inferred from homology"/>
<dbReference type="InterPro" id="IPR036388">
    <property type="entry name" value="WH-like_DNA-bd_sf"/>
</dbReference>
<evidence type="ECO:0000313" key="3">
    <source>
        <dbReference type="EMBL" id="SMC28896.1"/>
    </source>
</evidence>
<dbReference type="InterPro" id="IPR036390">
    <property type="entry name" value="WH_DNA-bd_sf"/>
</dbReference>